<evidence type="ECO:0000313" key="1">
    <source>
        <dbReference type="EMBL" id="GME97855.1"/>
    </source>
</evidence>
<organism evidence="1 2">
    <name type="scientific">Ambrosiozyma monospora</name>
    <name type="common">Yeast</name>
    <name type="synonym">Endomycopsis monosporus</name>
    <dbReference type="NCBI Taxonomy" id="43982"/>
    <lineage>
        <taxon>Eukaryota</taxon>
        <taxon>Fungi</taxon>
        <taxon>Dikarya</taxon>
        <taxon>Ascomycota</taxon>
        <taxon>Saccharomycotina</taxon>
        <taxon>Pichiomycetes</taxon>
        <taxon>Pichiales</taxon>
        <taxon>Pichiaceae</taxon>
        <taxon>Ambrosiozyma</taxon>
    </lineage>
</organism>
<gene>
    <name evidence="1" type="ORF">Amon02_001034400</name>
</gene>
<accession>A0ACB5TZB6</accession>
<dbReference type="EMBL" id="BSXS01010271">
    <property type="protein sequence ID" value="GME97855.1"/>
    <property type="molecule type" value="Genomic_DNA"/>
</dbReference>
<reference evidence="1" key="1">
    <citation type="submission" date="2023-04" db="EMBL/GenBank/DDBJ databases">
        <title>Ambrosiozyma monospora NBRC 10751.</title>
        <authorList>
            <person name="Ichikawa N."/>
            <person name="Sato H."/>
            <person name="Tonouchi N."/>
        </authorList>
    </citation>
    <scope>NUCLEOTIDE SEQUENCE</scope>
    <source>
        <strain evidence="1">NBRC 10751</strain>
    </source>
</reference>
<protein>
    <submittedName>
        <fullName evidence="1">Unnamed protein product</fullName>
    </submittedName>
</protein>
<comment type="caution">
    <text evidence="1">The sequence shown here is derived from an EMBL/GenBank/DDBJ whole genome shotgun (WGS) entry which is preliminary data.</text>
</comment>
<dbReference type="Proteomes" id="UP001165064">
    <property type="component" value="Unassembled WGS sequence"/>
</dbReference>
<sequence>MEQEPVKKNLVATTNDNKSSYATPYWYQYFVVTKRCFQNYWRNPNYIWSKFYLVVLTSLFDGFSFYNEGTSLQGMQNQMLSVFMYCILLLAYGKQNLQIFSNLRSLYEVRERPSKIFSWVVFLASQIIAWNT</sequence>
<keyword evidence="2" id="KW-1185">Reference proteome</keyword>
<name>A0ACB5TZB6_AMBMO</name>
<evidence type="ECO:0000313" key="2">
    <source>
        <dbReference type="Proteomes" id="UP001165064"/>
    </source>
</evidence>
<proteinExistence type="predicted"/>